<proteinExistence type="predicted"/>
<gene>
    <name evidence="2" type="ORF">KD144_07900</name>
</gene>
<protein>
    <submittedName>
        <fullName evidence="2">Uncharacterized protein</fullName>
    </submittedName>
</protein>
<accession>A0A941GB46</accession>
<dbReference type="AlphaFoldDB" id="A0A941GB46"/>
<reference evidence="2" key="1">
    <citation type="submission" date="2021-04" db="EMBL/GenBank/DDBJ databases">
        <title>Genomic analysis of electroactive and textile dye degrading Bacillus circulans strain: DC10 isolated from constructed wetland-microbial fuel cells treating textile dye wastewaters.</title>
        <authorList>
            <person name="Patel D.U."/>
            <person name="Desai C.R."/>
        </authorList>
    </citation>
    <scope>NUCLEOTIDE SEQUENCE</scope>
    <source>
        <strain evidence="2">DC10</strain>
    </source>
</reference>
<sequence>MKKELKYKIRRLDDVVLEACVTSIYWILVVGLPVGVGLWLTTLIVVL</sequence>
<organism evidence="2">
    <name type="scientific">Niallia circulans</name>
    <name type="common">Bacillus circulans</name>
    <dbReference type="NCBI Taxonomy" id="1397"/>
    <lineage>
        <taxon>Bacteria</taxon>
        <taxon>Bacillati</taxon>
        <taxon>Bacillota</taxon>
        <taxon>Bacilli</taxon>
        <taxon>Bacillales</taxon>
        <taxon>Bacillaceae</taxon>
        <taxon>Niallia</taxon>
    </lineage>
</organism>
<keyword evidence="1" id="KW-0812">Transmembrane</keyword>
<comment type="caution">
    <text evidence="2">The sequence shown here is derived from an EMBL/GenBank/DDBJ whole genome shotgun (WGS) entry which is preliminary data.</text>
</comment>
<feature type="transmembrane region" description="Helical" evidence="1">
    <location>
        <begin position="21"/>
        <end position="46"/>
    </location>
</feature>
<evidence type="ECO:0000256" key="1">
    <source>
        <dbReference type="SAM" id="Phobius"/>
    </source>
</evidence>
<dbReference type="EMBL" id="JAGTPX010000006">
    <property type="protein sequence ID" value="MBR8669461.1"/>
    <property type="molecule type" value="Genomic_DNA"/>
</dbReference>
<dbReference type="RefSeq" id="WP_156827846.1">
    <property type="nucleotide sequence ID" value="NZ_CP053316.1"/>
</dbReference>
<keyword evidence="1" id="KW-1133">Transmembrane helix</keyword>
<evidence type="ECO:0000313" key="2">
    <source>
        <dbReference type="EMBL" id="MBR8669461.1"/>
    </source>
</evidence>
<name>A0A941GB46_NIACI</name>
<keyword evidence="1" id="KW-0472">Membrane</keyword>